<dbReference type="GO" id="GO:0016787">
    <property type="term" value="F:hydrolase activity"/>
    <property type="evidence" value="ECO:0007669"/>
    <property type="project" value="UniProtKB-KW"/>
</dbReference>
<dbReference type="FunFam" id="3.90.850.10:FF:000002">
    <property type="entry name" value="2-hydroxyhepta-2,4-diene-1,7-dioate isomerase"/>
    <property type="match status" value="1"/>
</dbReference>
<name>A0A0J1CXD2_9BURK</name>
<dbReference type="PANTHER" id="PTHR42796:SF4">
    <property type="entry name" value="FUMARYLACETOACETATE HYDROLASE DOMAIN-CONTAINING PROTEIN 2A"/>
    <property type="match status" value="1"/>
</dbReference>
<evidence type="ECO:0000259" key="5">
    <source>
        <dbReference type="Pfam" id="PF01557"/>
    </source>
</evidence>
<evidence type="ECO:0000256" key="2">
    <source>
        <dbReference type="ARBA" id="ARBA00010211"/>
    </source>
</evidence>
<dbReference type="Pfam" id="PF01557">
    <property type="entry name" value="FAA_hydrolase"/>
    <property type="match status" value="1"/>
</dbReference>
<dbReference type="PANTHER" id="PTHR42796">
    <property type="entry name" value="FUMARYLACETOACETATE HYDROLASE DOMAIN-CONTAINING PROTEIN 2A-RELATED"/>
    <property type="match status" value="1"/>
</dbReference>
<dbReference type="GO" id="GO:0019752">
    <property type="term" value="P:carboxylic acid metabolic process"/>
    <property type="evidence" value="ECO:0007669"/>
    <property type="project" value="UniProtKB-ARBA"/>
</dbReference>
<dbReference type="SUPFAM" id="SSF56529">
    <property type="entry name" value="FAH"/>
    <property type="match status" value="1"/>
</dbReference>
<reference evidence="6 7" key="1">
    <citation type="journal article" date="2015" name="Genome Announc.">
        <title>Draft Genome Sequence of Burkholderia sp. Strain PML1(12), an Ectomycorrhizosphere-Inhabiting Bacterium with Effective Mineral-Weathering Ability.</title>
        <authorList>
            <person name="Uroz S."/>
            <person name="Oger P."/>
        </authorList>
    </citation>
    <scope>NUCLEOTIDE SEQUENCE [LARGE SCALE GENOMIC DNA]</scope>
    <source>
        <strain evidence="7">PML1(12)</strain>
    </source>
</reference>
<dbReference type="RefSeq" id="WP_047847617.1">
    <property type="nucleotide sequence ID" value="NZ_AEJF01000096.1"/>
</dbReference>
<dbReference type="GO" id="GO:0046872">
    <property type="term" value="F:metal ion binding"/>
    <property type="evidence" value="ECO:0007669"/>
    <property type="project" value="UniProtKB-KW"/>
</dbReference>
<dbReference type="GO" id="GO:0016853">
    <property type="term" value="F:isomerase activity"/>
    <property type="evidence" value="ECO:0007669"/>
    <property type="project" value="UniProtKB-KW"/>
</dbReference>
<gene>
    <name evidence="6" type="ORF">EOS_15860</name>
</gene>
<keyword evidence="7" id="KW-1185">Reference proteome</keyword>
<dbReference type="InterPro" id="IPR036663">
    <property type="entry name" value="Fumarylacetoacetase_C_sf"/>
</dbReference>
<dbReference type="Gene3D" id="3.90.850.10">
    <property type="entry name" value="Fumarylacetoacetase-like, C-terminal domain"/>
    <property type="match status" value="1"/>
</dbReference>
<keyword evidence="3" id="KW-0479">Metal-binding</keyword>
<dbReference type="EMBL" id="AEJF01000096">
    <property type="protein sequence ID" value="KLU25240.1"/>
    <property type="molecule type" value="Genomic_DNA"/>
</dbReference>
<evidence type="ECO:0000313" key="7">
    <source>
        <dbReference type="Proteomes" id="UP000035963"/>
    </source>
</evidence>
<dbReference type="InterPro" id="IPR011234">
    <property type="entry name" value="Fumarylacetoacetase-like_C"/>
</dbReference>
<keyword evidence="4" id="KW-0378">Hydrolase</keyword>
<organism evidence="6 7">
    <name type="scientific">Caballeronia mineralivorans PML1(12)</name>
    <dbReference type="NCBI Taxonomy" id="908627"/>
    <lineage>
        <taxon>Bacteria</taxon>
        <taxon>Pseudomonadati</taxon>
        <taxon>Pseudomonadota</taxon>
        <taxon>Betaproteobacteria</taxon>
        <taxon>Burkholderiales</taxon>
        <taxon>Burkholderiaceae</taxon>
        <taxon>Caballeronia</taxon>
    </lineage>
</organism>
<evidence type="ECO:0000256" key="4">
    <source>
        <dbReference type="ARBA" id="ARBA00022801"/>
    </source>
</evidence>
<proteinExistence type="inferred from homology"/>
<feature type="domain" description="Fumarylacetoacetase-like C-terminal" evidence="5">
    <location>
        <begin position="73"/>
        <end position="277"/>
    </location>
</feature>
<dbReference type="AlphaFoldDB" id="A0A0J1CXD2"/>
<dbReference type="PATRIC" id="fig|908627.4.peg.3537"/>
<accession>A0A0J1CXD2</accession>
<evidence type="ECO:0000256" key="1">
    <source>
        <dbReference type="ARBA" id="ARBA00001946"/>
    </source>
</evidence>
<sequence>MKLLRFGQKGLEKPGVLDSKGRIRDVSSLCEDFSPAFFANGGVSHLRGGDIESMPIVKDDQRIGSCIAQPGNFIAIGLNYVQHAIETNAPIPDEPIIFNKAPSCISGPNDPVVLPPGSTKCDWEVEIAVVIGKQALCVPESEALDYVAGYCVCNDVSEREMQLEHGGQWVKGKMFPTFGPLGPWLVTPDELGDVQNLGLWLELNGERIQNSSTSDMIFNLALIVSYVSRHVLLQPGDVITTGTPPGVGLGMKPERYLKPGDVMELSVSGLGVQKQTVIAFEESLLAVSK</sequence>
<dbReference type="OrthoDB" id="9805307at2"/>
<keyword evidence="6" id="KW-0413">Isomerase</keyword>
<comment type="caution">
    <text evidence="6">The sequence shown here is derived from an EMBL/GenBank/DDBJ whole genome shotgun (WGS) entry which is preliminary data.</text>
</comment>
<comment type="similarity">
    <text evidence="2">Belongs to the FAH family.</text>
</comment>
<protein>
    <submittedName>
        <fullName evidence="6">2-hydroxyhepta-2,4-diene-1,7-dioate isomerase</fullName>
    </submittedName>
</protein>
<comment type="cofactor">
    <cofactor evidence="1">
        <name>Mg(2+)</name>
        <dbReference type="ChEBI" id="CHEBI:18420"/>
    </cofactor>
</comment>
<dbReference type="InterPro" id="IPR051121">
    <property type="entry name" value="FAH"/>
</dbReference>
<evidence type="ECO:0000313" key="6">
    <source>
        <dbReference type="EMBL" id="KLU25240.1"/>
    </source>
</evidence>
<evidence type="ECO:0000256" key="3">
    <source>
        <dbReference type="ARBA" id="ARBA00022723"/>
    </source>
</evidence>
<dbReference type="Proteomes" id="UP000035963">
    <property type="component" value="Unassembled WGS sequence"/>
</dbReference>